<accession>Q38ED6</accession>
<gene>
    <name evidence="1" type="ORF">Tb09.v1.0560</name>
</gene>
<proteinExistence type="predicted"/>
<dbReference type="PaxDb" id="5691-EAN76834"/>
<dbReference type="KEGG" id="tbr:Tb09.v1.0560"/>
<organism evidence="1 2">
    <name type="scientific">Trypanosoma brucei brucei (strain 927/4 GUTat10.1)</name>
    <dbReference type="NCBI Taxonomy" id="185431"/>
    <lineage>
        <taxon>Eukaryota</taxon>
        <taxon>Discoba</taxon>
        <taxon>Euglenozoa</taxon>
        <taxon>Kinetoplastea</taxon>
        <taxon>Metakinetoplastina</taxon>
        <taxon>Trypanosomatida</taxon>
        <taxon>Trypanosomatidae</taxon>
        <taxon>Trypanosoma</taxon>
    </lineage>
</organism>
<dbReference type="GeneID" id="3659848"/>
<dbReference type="RefSeq" id="XP_827164.1">
    <property type="nucleotide sequence ID" value="XM_822071.1"/>
</dbReference>
<evidence type="ECO:0000313" key="2">
    <source>
        <dbReference type="Proteomes" id="UP000008524"/>
    </source>
</evidence>
<evidence type="ECO:0000313" key="1">
    <source>
        <dbReference type="EMBL" id="EAN76834.1"/>
    </source>
</evidence>
<reference evidence="1 2" key="2">
    <citation type="journal article" date="2005" name="Science">
        <title>The genome of the African trypanosome Trypanosoma brucei.</title>
        <authorList>
            <person name="Berriman M."/>
            <person name="Ghedin E."/>
            <person name="Hertz-Fowler C."/>
            <person name="Blandin G."/>
            <person name="Renauld H."/>
            <person name="Bartholomeu D.C."/>
            <person name="Lennard N.J."/>
            <person name="Caler E."/>
            <person name="Hamlin N.E."/>
            <person name="Haas B."/>
            <person name="Bohme U."/>
            <person name="Hannick L."/>
            <person name="Aslett M.A."/>
            <person name="Shallom J."/>
            <person name="Marcello L."/>
            <person name="Hou L."/>
            <person name="Wickstead B."/>
            <person name="Alsmark U.C."/>
            <person name="Arrowsmith C."/>
            <person name="Atkin R.J."/>
            <person name="Barron A.J."/>
            <person name="Bringaud F."/>
            <person name="Brooks K."/>
            <person name="Carrington M."/>
            <person name="Cherevach I."/>
            <person name="Chillingworth T.J."/>
            <person name="Churcher C."/>
            <person name="Clark L.N."/>
            <person name="Corton C.H."/>
            <person name="Cronin A."/>
            <person name="Davies R.M."/>
            <person name="Doggett J."/>
            <person name="Djikeng A."/>
            <person name="Feldblyum T."/>
            <person name="Field M.C."/>
            <person name="Fraser A."/>
            <person name="Goodhead I."/>
            <person name="Hance Z."/>
            <person name="Harper D."/>
            <person name="Harris B.R."/>
            <person name="Hauser H."/>
            <person name="Hostetler J."/>
            <person name="Ivens A."/>
            <person name="Jagels K."/>
            <person name="Johnson D."/>
            <person name="Johnson J."/>
            <person name="Jones K."/>
            <person name="Kerhornou A.X."/>
            <person name="Koo H."/>
            <person name="Larke N."/>
            <person name="Landfear S."/>
            <person name="Larkin C."/>
            <person name="Leech V."/>
            <person name="Line A."/>
            <person name="Lord A."/>
            <person name="Macleod A."/>
            <person name="Mooney P.J."/>
            <person name="Moule S."/>
            <person name="Martin D.M."/>
            <person name="Morgan G.W."/>
            <person name="Mungall K."/>
            <person name="Norbertczak H."/>
            <person name="Ormond D."/>
            <person name="Pai G."/>
            <person name="Peacock C.S."/>
            <person name="Peterson J."/>
            <person name="Quail M.A."/>
            <person name="Rabbinowitsch E."/>
            <person name="Rajandream M.A."/>
            <person name="Reitter C."/>
            <person name="Salzberg S.L."/>
            <person name="Sanders M."/>
            <person name="Schobel S."/>
            <person name="Sharp S."/>
            <person name="Simmonds M."/>
            <person name="Simpson A.J."/>
            <person name="Tallon L."/>
            <person name="Turner C.M."/>
            <person name="Tait A."/>
            <person name="Tivey A.R."/>
            <person name="Van Aken S."/>
            <person name="Walker D."/>
            <person name="Wanless D."/>
            <person name="Wang S."/>
            <person name="White B."/>
            <person name="White O."/>
            <person name="Whitehead S."/>
            <person name="Woodward J."/>
            <person name="Wortman J."/>
            <person name="Adams M.D."/>
            <person name="Embley T.M."/>
            <person name="Gull K."/>
            <person name="Ullu E."/>
            <person name="Barry J.D."/>
            <person name="Fairlamb A.H."/>
            <person name="Opperdoes F."/>
            <person name="Barrell B.G."/>
            <person name="Donelson J.E."/>
            <person name="Hall N."/>
            <person name="Fraser C.M."/>
            <person name="Melville S.E."/>
            <person name="El-Sayed N.M."/>
        </authorList>
    </citation>
    <scope>NUCLEOTIDE SEQUENCE [LARGE SCALE GENOMIC DNA]</scope>
    <source>
        <strain evidence="1 2">927/4 GUTat10.1</strain>
    </source>
</reference>
<reference evidence="1 2" key="1">
    <citation type="journal article" date="2005" name="Science">
        <title>Comparative genomics of trypanosomatid parasitic protozoa.</title>
        <authorList>
            <person name="El-Sayed N.M."/>
            <person name="Myler P.J."/>
            <person name="Blandin G."/>
            <person name="Berriman M."/>
            <person name="Crabtree J."/>
            <person name="Aggarwal G."/>
            <person name="Caler E."/>
            <person name="Renauld H."/>
            <person name="Worthey E.A."/>
            <person name="Hertz-Fowler C."/>
            <person name="Ghedin E."/>
            <person name="Peacock C."/>
            <person name="Bartholomeu D.C."/>
            <person name="Haas B.J."/>
            <person name="Tran A.N."/>
            <person name="Wortman J.R."/>
            <person name="Alsmark U.C."/>
            <person name="Angiuoli S."/>
            <person name="Anupama A."/>
            <person name="Badger J."/>
            <person name="Bringaud F."/>
            <person name="Cadag E."/>
            <person name="Carlton J.M."/>
            <person name="Cerqueira G.C."/>
            <person name="Creasy T."/>
            <person name="Delcher A.L."/>
            <person name="Djikeng A."/>
            <person name="Embley T.M."/>
            <person name="Hauser C."/>
            <person name="Ivens A.C."/>
            <person name="Kummerfeld S.K."/>
            <person name="Pereira-Leal J.B."/>
            <person name="Nilsson D."/>
            <person name="Peterson J."/>
            <person name="Salzberg S.L."/>
            <person name="Shallom J."/>
            <person name="Silva J.C."/>
            <person name="Sundaram J."/>
            <person name="Westenberger S."/>
            <person name="White O."/>
            <person name="Melville S.E."/>
            <person name="Donelson J.E."/>
            <person name="Andersson B."/>
            <person name="Stuart K.D."/>
            <person name="Hall N."/>
        </authorList>
    </citation>
    <scope>NUCLEOTIDE SEQUENCE [LARGE SCALE GENOMIC DNA]</scope>
    <source>
        <strain evidence="1 2">927/4 GUTat10.1</strain>
    </source>
</reference>
<sequence length="51" mass="6143">MFDLTPWQTSAVKRNTDVRWYKEIRKYVDQTTEKRKIEKASCGFVVPHNQI</sequence>
<dbReference type="InParanoid" id="Q38ED6"/>
<dbReference type="Proteomes" id="UP000008524">
    <property type="component" value="Chromosome 9"/>
</dbReference>
<name>Q38ED6_TRYB2</name>
<dbReference type="EMBL" id="CM000207">
    <property type="protein sequence ID" value="EAN76834.1"/>
    <property type="molecule type" value="Genomic_DNA"/>
</dbReference>
<dbReference type="AlphaFoldDB" id="Q38ED6"/>
<protein>
    <submittedName>
        <fullName evidence="1">Uncharacterized protein</fullName>
    </submittedName>
</protein>
<keyword evidence="2" id="KW-1185">Reference proteome</keyword>